<keyword evidence="1" id="KW-0175">Coiled coil</keyword>
<comment type="caution">
    <text evidence="3">The sequence shown here is derived from an EMBL/GenBank/DDBJ whole genome shotgun (WGS) entry which is preliminary data.</text>
</comment>
<dbReference type="CDD" id="cd16387">
    <property type="entry name" value="ParB_N_Srx"/>
    <property type="match status" value="1"/>
</dbReference>
<dbReference type="InterPro" id="IPR003115">
    <property type="entry name" value="ParB_N"/>
</dbReference>
<feature type="coiled-coil region" evidence="1">
    <location>
        <begin position="260"/>
        <end position="287"/>
    </location>
</feature>
<feature type="domain" description="ParB-like N-terminal" evidence="2">
    <location>
        <begin position="19"/>
        <end position="109"/>
    </location>
</feature>
<reference evidence="3 4" key="1">
    <citation type="submission" date="2017-10" db="EMBL/GenBank/DDBJ databases">
        <title>The draft genome sequence of Lewinella nigricans NBRC 102662.</title>
        <authorList>
            <person name="Wang K."/>
        </authorList>
    </citation>
    <scope>NUCLEOTIDE SEQUENCE [LARGE SCALE GENOMIC DNA]</scope>
    <source>
        <strain evidence="3 4">NBRC 102662</strain>
    </source>
</reference>
<evidence type="ECO:0000256" key="1">
    <source>
        <dbReference type="SAM" id="Coils"/>
    </source>
</evidence>
<dbReference type="InterPro" id="IPR036086">
    <property type="entry name" value="ParB/Sulfiredoxin_sf"/>
</dbReference>
<gene>
    <name evidence="3" type="ORF">CRP01_11345</name>
</gene>
<name>A0A2D0NCF1_FLAN2</name>
<proteinExistence type="predicted"/>
<protein>
    <recommendedName>
        <fullName evidence="2">ParB-like N-terminal domain-containing protein</fullName>
    </recommendedName>
</protein>
<dbReference type="OrthoDB" id="982327at2"/>
<evidence type="ECO:0000313" key="4">
    <source>
        <dbReference type="Proteomes" id="UP000223913"/>
    </source>
</evidence>
<organism evidence="3 4">
    <name type="scientific">Flavilitoribacter nigricans (strain ATCC 23147 / DSM 23189 / NBRC 102662 / NCIMB 1420 / SS-2)</name>
    <name type="common">Lewinella nigricans</name>
    <dbReference type="NCBI Taxonomy" id="1122177"/>
    <lineage>
        <taxon>Bacteria</taxon>
        <taxon>Pseudomonadati</taxon>
        <taxon>Bacteroidota</taxon>
        <taxon>Saprospiria</taxon>
        <taxon>Saprospirales</taxon>
        <taxon>Lewinellaceae</taxon>
        <taxon>Flavilitoribacter</taxon>
    </lineage>
</organism>
<evidence type="ECO:0000259" key="2">
    <source>
        <dbReference type="SMART" id="SM00470"/>
    </source>
</evidence>
<sequence>MVVRSFLHPLTMNYETLRMKLGQILLDEGRFQNRAELNQAIVNEIAENFDPNQFDPVVIWKDPKDGKIYLLAGHHRYAGIKKAGRKKIKVRWFKGSEAEAITYAKELSNANRTLETPLERAAIYREKLKRGEDPKQVRKQAEKLEGKNWRYILNLARLNPDGKTVNALLALVDNSDKVTQQNLEKIADWIGEARRQFDQLTNTHENEMYDFLLDNFKAKKPAISRKDVWIERVRAIVQALDFNAANPLNLKRIQYKTQGESEYEAQMREIDQKIDQAEKKKQELRDRFNKPSHK</sequence>
<dbReference type="EMBL" id="PDUD01000018">
    <property type="protein sequence ID" value="PHN06172.1"/>
    <property type="molecule type" value="Genomic_DNA"/>
</dbReference>
<dbReference type="SUPFAM" id="SSF110849">
    <property type="entry name" value="ParB/Sulfiredoxin"/>
    <property type="match status" value="1"/>
</dbReference>
<dbReference type="SMART" id="SM00470">
    <property type="entry name" value="ParB"/>
    <property type="match status" value="1"/>
</dbReference>
<accession>A0A2D0NCF1</accession>
<dbReference type="Pfam" id="PF02195">
    <property type="entry name" value="ParB_N"/>
    <property type="match status" value="1"/>
</dbReference>
<keyword evidence="4" id="KW-1185">Reference proteome</keyword>
<dbReference type="Gene3D" id="3.90.1530.10">
    <property type="entry name" value="Conserved hypothetical protein from pyrococcus furiosus pfu- 392566-001, ParB domain"/>
    <property type="match status" value="1"/>
</dbReference>
<dbReference type="Proteomes" id="UP000223913">
    <property type="component" value="Unassembled WGS sequence"/>
</dbReference>
<evidence type="ECO:0000313" key="3">
    <source>
        <dbReference type="EMBL" id="PHN06172.1"/>
    </source>
</evidence>
<dbReference type="AlphaFoldDB" id="A0A2D0NCF1"/>